<accession>A0ABU4BKA6</accession>
<dbReference type="Proteomes" id="UP001185755">
    <property type="component" value="Unassembled WGS sequence"/>
</dbReference>
<dbReference type="RefSeq" id="WP_317566678.1">
    <property type="nucleotide sequence ID" value="NZ_JAWLJX010000017.1"/>
</dbReference>
<dbReference type="SUPFAM" id="SSF53474">
    <property type="entry name" value="alpha/beta-Hydrolases"/>
    <property type="match status" value="1"/>
</dbReference>
<protein>
    <submittedName>
        <fullName evidence="4">Alpha/beta fold hydrolase</fullName>
    </submittedName>
</protein>
<dbReference type="EMBL" id="JAWLJX010000017">
    <property type="protein sequence ID" value="MDV6264652.1"/>
    <property type="molecule type" value="Genomic_DNA"/>
</dbReference>
<dbReference type="GO" id="GO:0016787">
    <property type="term" value="F:hydrolase activity"/>
    <property type="evidence" value="ECO:0007669"/>
    <property type="project" value="UniProtKB-KW"/>
</dbReference>
<dbReference type="PANTHER" id="PTHR22946:SF9">
    <property type="entry name" value="POLYKETIDE TRANSFERASE AF380"/>
    <property type="match status" value="1"/>
</dbReference>
<dbReference type="Gene3D" id="3.40.50.1820">
    <property type="entry name" value="alpha/beta hydrolase"/>
    <property type="match status" value="1"/>
</dbReference>
<dbReference type="Pfam" id="PF12146">
    <property type="entry name" value="Hydrolase_4"/>
    <property type="match status" value="1"/>
</dbReference>
<dbReference type="InterPro" id="IPR022742">
    <property type="entry name" value="Hydrolase_4"/>
</dbReference>
<evidence type="ECO:0000313" key="4">
    <source>
        <dbReference type="EMBL" id="MDV6264652.1"/>
    </source>
</evidence>
<dbReference type="InterPro" id="IPR050261">
    <property type="entry name" value="FrsA_esterase"/>
</dbReference>
<reference evidence="4 5" key="1">
    <citation type="submission" date="2023-10" db="EMBL/GenBank/DDBJ databases">
        <title>Development of a sustainable strategy for remediation of hydrocarbon-contaminated territories based on the waste exchange concept.</title>
        <authorList>
            <person name="Krivoruchko A."/>
        </authorList>
    </citation>
    <scope>NUCLEOTIDE SEQUENCE [LARGE SCALE GENOMIC DNA]</scope>
    <source>
        <strain evidence="4 5">IEGM 1323</strain>
    </source>
</reference>
<dbReference type="PANTHER" id="PTHR22946">
    <property type="entry name" value="DIENELACTONE HYDROLASE DOMAIN-CONTAINING PROTEIN-RELATED"/>
    <property type="match status" value="1"/>
</dbReference>
<feature type="domain" description="Serine aminopeptidase S33" evidence="3">
    <location>
        <begin position="33"/>
        <end position="272"/>
    </location>
</feature>
<keyword evidence="2 4" id="KW-0378">Hydrolase</keyword>
<dbReference type="InterPro" id="IPR029058">
    <property type="entry name" value="AB_hydrolase_fold"/>
</dbReference>
<gene>
    <name evidence="4" type="ORF">R3P96_25225</name>
</gene>
<evidence type="ECO:0000313" key="5">
    <source>
        <dbReference type="Proteomes" id="UP001185755"/>
    </source>
</evidence>
<evidence type="ECO:0000256" key="1">
    <source>
        <dbReference type="ARBA" id="ARBA00008645"/>
    </source>
</evidence>
<proteinExistence type="inferred from homology"/>
<sequence>MTAAERTDIRFTSESDECGAWLYLPDTVPNSRPVPIIVMAHGFSGIKELRLDAFAERFHREGYACLVFDYRHFGGSGGEPRELLDIGRQLEDWRNAVAYARSLPNIDPNRVVVWGTSFGGGHAIVTAADDQRIAAAIAQCPFTDGPASALVIPPTTSIRLMARALHDLASAAFHRVPVRVPAAGAPGSAAVMTAPDSQRGFDALLEASDLSDMPQLVPARVMLRVPFHVPGRRTRDIGCPILFTICERDSVAPARAALKHARRAQRGEVRLYDADHFDIYVGEPFEKVVSDQLNFLSAHVPVDSSTSTTSIAPSKESNP</sequence>
<keyword evidence="5" id="KW-1185">Reference proteome</keyword>
<name>A0ABU4BKA6_9NOCA</name>
<organism evidence="4 5">
    <name type="scientific">Rhodococcoides yunnanense</name>
    <dbReference type="NCBI Taxonomy" id="278209"/>
    <lineage>
        <taxon>Bacteria</taxon>
        <taxon>Bacillati</taxon>
        <taxon>Actinomycetota</taxon>
        <taxon>Actinomycetes</taxon>
        <taxon>Mycobacteriales</taxon>
        <taxon>Nocardiaceae</taxon>
        <taxon>Rhodococcoides</taxon>
    </lineage>
</organism>
<comment type="similarity">
    <text evidence="1">Belongs to the AB hydrolase superfamily.</text>
</comment>
<evidence type="ECO:0000259" key="3">
    <source>
        <dbReference type="Pfam" id="PF12146"/>
    </source>
</evidence>
<evidence type="ECO:0000256" key="2">
    <source>
        <dbReference type="ARBA" id="ARBA00022801"/>
    </source>
</evidence>
<comment type="caution">
    <text evidence="4">The sequence shown here is derived from an EMBL/GenBank/DDBJ whole genome shotgun (WGS) entry which is preliminary data.</text>
</comment>